<dbReference type="SUPFAM" id="SSF53187">
    <property type="entry name" value="Zn-dependent exopeptidases"/>
    <property type="match status" value="1"/>
</dbReference>
<comment type="caution">
    <text evidence="1">The sequence shown here is derived from an EMBL/GenBank/DDBJ whole genome shotgun (WGS) entry which is preliminary data.</text>
</comment>
<dbReference type="EMBL" id="PXYV01000002">
    <property type="protein sequence ID" value="PSR23902.1"/>
    <property type="molecule type" value="Genomic_DNA"/>
</dbReference>
<protein>
    <recommendedName>
        <fullName evidence="3">Peptidase M20</fullName>
    </recommendedName>
</protein>
<evidence type="ECO:0000313" key="2">
    <source>
        <dbReference type="Proteomes" id="UP000241848"/>
    </source>
</evidence>
<dbReference type="InterPro" id="IPR012166">
    <property type="entry name" value="Uncharacterised_RocB"/>
</dbReference>
<proteinExistence type="predicted"/>
<dbReference type="InterPro" id="IPR050072">
    <property type="entry name" value="Peptidase_M20A"/>
</dbReference>
<evidence type="ECO:0008006" key="3">
    <source>
        <dbReference type="Google" id="ProtNLM"/>
    </source>
</evidence>
<gene>
    <name evidence="1" type="ORF">C7B45_01050</name>
</gene>
<evidence type="ECO:0000313" key="1">
    <source>
        <dbReference type="EMBL" id="PSR23902.1"/>
    </source>
</evidence>
<dbReference type="Pfam" id="PF01546">
    <property type="entry name" value="Peptidase_M20"/>
    <property type="match status" value="1"/>
</dbReference>
<dbReference type="InterPro" id="IPR002933">
    <property type="entry name" value="Peptidase_M20"/>
</dbReference>
<dbReference type="AlphaFoldDB" id="A0A2T2WNU6"/>
<dbReference type="PANTHER" id="PTHR43808">
    <property type="entry name" value="ACETYLORNITHINE DEACETYLASE"/>
    <property type="match status" value="1"/>
</dbReference>
<dbReference type="GO" id="GO:0016787">
    <property type="term" value="F:hydrolase activity"/>
    <property type="evidence" value="ECO:0007669"/>
    <property type="project" value="InterPro"/>
</dbReference>
<accession>A0A2T2WNU6</accession>
<dbReference type="PANTHER" id="PTHR43808:SF27">
    <property type="entry name" value="PROTEIN ROCB"/>
    <property type="match status" value="1"/>
</dbReference>
<name>A0A2T2WNU6_9FIRM</name>
<reference evidence="1 2" key="1">
    <citation type="journal article" date="2014" name="BMC Genomics">
        <title>Comparison of environmental and isolate Sulfobacillus genomes reveals diverse carbon, sulfur, nitrogen, and hydrogen metabolisms.</title>
        <authorList>
            <person name="Justice N.B."/>
            <person name="Norman A."/>
            <person name="Brown C.T."/>
            <person name="Singh A."/>
            <person name="Thomas B.C."/>
            <person name="Banfield J.F."/>
        </authorList>
    </citation>
    <scope>NUCLEOTIDE SEQUENCE [LARGE SCALE GENOMIC DNA]</scope>
    <source>
        <strain evidence="1">AMDSBA3</strain>
    </source>
</reference>
<organism evidence="1 2">
    <name type="scientific">Sulfobacillus acidophilus</name>
    <dbReference type="NCBI Taxonomy" id="53633"/>
    <lineage>
        <taxon>Bacteria</taxon>
        <taxon>Bacillati</taxon>
        <taxon>Bacillota</taxon>
        <taxon>Clostridia</taxon>
        <taxon>Eubacteriales</taxon>
        <taxon>Clostridiales Family XVII. Incertae Sedis</taxon>
        <taxon>Sulfobacillus</taxon>
    </lineage>
</organism>
<sequence length="553" mass="61896">MARWSSPSAWTKLLHQLVAIPSITGSAAERQFPQCVAGWLKELEYFRRHPDHLTLYPTPDKRSALVALVRSDQVAVRKTVVLLSHFDVVAVDDYGSYADLAFDLDALSPSLSRDAEHLPTLVQSQLASGTWLFGRGIMDMKAGLAHHLAILAEAAQEEMPANIVMVSVPDEEAHSLGARTVAALLLQWRQRWALDYCLMVNSEPIFAQSPDAQDHVIYTGSIGKALAGFYCYGAETHVGEPWSGINADFMVSHIARELELNADFCDQVDTEWTPPPTVLKQSDLRRGYSVQTPFRAVLLANVLLFQESTDLLLQRLREVANRARQAMTEDLLRKLQALPNGVGEHDLPSIRIITYAELRTHIEEYCGPEAVRAQEQQILAQTTTFAHADANRAHLFGTNDPRDNRVQLVDAWAQKATDWAPMIVLFFAPPYYPAVDAATNPTTAGVIQHLKAYTWQTHHIDLKTQHYYPGLSDLSFFYQPSANANALYANLVGVEDDPAPRLSMPIINLGPMGRDAHQSTERLEMQYSREILGDLLRETIRWVLSMPELQTIK</sequence>
<dbReference type="Gene3D" id="3.40.630.10">
    <property type="entry name" value="Zn peptidases"/>
    <property type="match status" value="1"/>
</dbReference>
<dbReference type="PIRSF" id="PIRSF010386">
    <property type="entry name" value="RocB"/>
    <property type="match status" value="1"/>
</dbReference>
<dbReference type="Proteomes" id="UP000241848">
    <property type="component" value="Unassembled WGS sequence"/>
</dbReference>